<reference evidence="1" key="1">
    <citation type="submission" date="2023-04" db="EMBL/GenBank/DDBJ databases">
        <title>Draft Genome sequencing of Naganishia species isolated from polar environments using Oxford Nanopore Technology.</title>
        <authorList>
            <person name="Leo P."/>
            <person name="Venkateswaran K."/>
        </authorList>
    </citation>
    <scope>NUCLEOTIDE SEQUENCE</scope>
    <source>
        <strain evidence="1">MNA-CCFEE 5261</strain>
    </source>
</reference>
<name>A0ACC2VT24_9TREE</name>
<accession>A0ACC2VT24</accession>
<organism evidence="1 2">
    <name type="scientific">Naganishia cerealis</name>
    <dbReference type="NCBI Taxonomy" id="610337"/>
    <lineage>
        <taxon>Eukaryota</taxon>
        <taxon>Fungi</taxon>
        <taxon>Dikarya</taxon>
        <taxon>Basidiomycota</taxon>
        <taxon>Agaricomycotina</taxon>
        <taxon>Tremellomycetes</taxon>
        <taxon>Filobasidiales</taxon>
        <taxon>Filobasidiaceae</taxon>
        <taxon>Naganishia</taxon>
    </lineage>
</organism>
<dbReference type="Proteomes" id="UP001241377">
    <property type="component" value="Unassembled WGS sequence"/>
</dbReference>
<proteinExistence type="predicted"/>
<evidence type="ECO:0000313" key="2">
    <source>
        <dbReference type="Proteomes" id="UP001241377"/>
    </source>
</evidence>
<keyword evidence="2" id="KW-1185">Reference proteome</keyword>
<evidence type="ECO:0000313" key="1">
    <source>
        <dbReference type="EMBL" id="KAJ9102273.1"/>
    </source>
</evidence>
<sequence>MTARPVNRTVLGSNGQLGIGESIMLQEKARYEEFRRQHAKQNRDLVRVNTQRLEEIQSLKAEKDGLQAIILEERAEKAALASELKTLKKELAQVRSNSTREALDAILAVVPTLRQLREKLDTSSANSLERKRFDSVNRYVRVDPYEDRQFVAASGQTNLADLTERTERETDSDCGSTPGVLEHRIARLDLTVNRRRSVTAQERPMPPVRAEEAPAYTIPIPLQVEDQPAMPPRNRRISATKTPRASSISPETAAPVTPIVAMVETAVADVISATNPLITTTKRQRTSSAAATHVNPQTSSLLRPGKVESTENIRPRTSISAMVTLPPAKGKEEEVDLDGMEPTQSEKQDQWNRE</sequence>
<protein>
    <submittedName>
        <fullName evidence="1">Uncharacterized protein</fullName>
    </submittedName>
</protein>
<comment type="caution">
    <text evidence="1">The sequence shown here is derived from an EMBL/GenBank/DDBJ whole genome shotgun (WGS) entry which is preliminary data.</text>
</comment>
<dbReference type="EMBL" id="JASBWR010000052">
    <property type="protein sequence ID" value="KAJ9102273.1"/>
    <property type="molecule type" value="Genomic_DNA"/>
</dbReference>
<gene>
    <name evidence="1" type="ORF">QFC19_004821</name>
</gene>